<dbReference type="EMBL" id="BQNB010013296">
    <property type="protein sequence ID" value="GJT14239.1"/>
    <property type="molecule type" value="Genomic_DNA"/>
</dbReference>
<evidence type="ECO:0000313" key="2">
    <source>
        <dbReference type="Proteomes" id="UP001151760"/>
    </source>
</evidence>
<comment type="caution">
    <text evidence="1">The sequence shown here is derived from an EMBL/GenBank/DDBJ whole genome shotgun (WGS) entry which is preliminary data.</text>
</comment>
<name>A0ABQ5BJ07_9ASTR</name>
<organism evidence="1 2">
    <name type="scientific">Tanacetum coccineum</name>
    <dbReference type="NCBI Taxonomy" id="301880"/>
    <lineage>
        <taxon>Eukaryota</taxon>
        <taxon>Viridiplantae</taxon>
        <taxon>Streptophyta</taxon>
        <taxon>Embryophyta</taxon>
        <taxon>Tracheophyta</taxon>
        <taxon>Spermatophyta</taxon>
        <taxon>Magnoliopsida</taxon>
        <taxon>eudicotyledons</taxon>
        <taxon>Gunneridae</taxon>
        <taxon>Pentapetalae</taxon>
        <taxon>asterids</taxon>
        <taxon>campanulids</taxon>
        <taxon>Asterales</taxon>
        <taxon>Asteraceae</taxon>
        <taxon>Asteroideae</taxon>
        <taxon>Anthemideae</taxon>
        <taxon>Anthemidinae</taxon>
        <taxon>Tanacetum</taxon>
    </lineage>
</organism>
<reference evidence="1" key="1">
    <citation type="journal article" date="2022" name="Int. J. Mol. Sci.">
        <title>Draft Genome of Tanacetum Coccineum: Genomic Comparison of Closely Related Tanacetum-Family Plants.</title>
        <authorList>
            <person name="Yamashiro T."/>
            <person name="Shiraishi A."/>
            <person name="Nakayama K."/>
            <person name="Satake H."/>
        </authorList>
    </citation>
    <scope>NUCLEOTIDE SEQUENCE</scope>
</reference>
<keyword evidence="2" id="KW-1185">Reference proteome</keyword>
<reference evidence="1" key="2">
    <citation type="submission" date="2022-01" db="EMBL/GenBank/DDBJ databases">
        <authorList>
            <person name="Yamashiro T."/>
            <person name="Shiraishi A."/>
            <person name="Satake H."/>
            <person name="Nakayama K."/>
        </authorList>
    </citation>
    <scope>NUCLEOTIDE SEQUENCE</scope>
</reference>
<dbReference type="Proteomes" id="UP001151760">
    <property type="component" value="Unassembled WGS sequence"/>
</dbReference>
<gene>
    <name evidence="1" type="ORF">Tco_0861281</name>
</gene>
<accession>A0ABQ5BJ07</accession>
<proteinExistence type="predicted"/>
<sequence>MNMTRNDNAHDEESDVIHKYESDDEVDVSVIAWTKSYVGSLTEVVVTTGDDDPLFDPKAKLYRFDKDGTSGLDLILIPETTFVGVESRVLIPETNFVGVESMVLIVRDDFMLVVESRVIIPETTVG</sequence>
<protein>
    <submittedName>
        <fullName evidence="1">Uncharacterized protein</fullName>
    </submittedName>
</protein>
<evidence type="ECO:0000313" key="1">
    <source>
        <dbReference type="EMBL" id="GJT14239.1"/>
    </source>
</evidence>